<dbReference type="Gene3D" id="3.40.190.10">
    <property type="entry name" value="Periplasmic binding protein-like II"/>
    <property type="match status" value="2"/>
</dbReference>
<dbReference type="EMBL" id="CP026309">
    <property type="protein sequence ID" value="AUV80983.1"/>
    <property type="molecule type" value="Genomic_DNA"/>
</dbReference>
<dbReference type="Pfam" id="PF09084">
    <property type="entry name" value="NMT1"/>
    <property type="match status" value="1"/>
</dbReference>
<evidence type="ECO:0000313" key="4">
    <source>
        <dbReference type="Proteomes" id="UP000236584"/>
    </source>
</evidence>
<dbReference type="InterPro" id="IPR015168">
    <property type="entry name" value="SsuA/THI5"/>
</dbReference>
<evidence type="ECO:0000256" key="1">
    <source>
        <dbReference type="SAM" id="MobiDB-lite"/>
    </source>
</evidence>
<reference evidence="3 4" key="1">
    <citation type="submission" date="2018-01" db="EMBL/GenBank/DDBJ databases">
        <title>Complete genome sequence of Salinigranum rubrum GX10T, an extremely halophilic archaeon isolated from a marine solar saltern.</title>
        <authorList>
            <person name="Han S."/>
        </authorList>
    </citation>
    <scope>NUCLEOTIDE SEQUENCE [LARGE SCALE GENOMIC DNA]</scope>
    <source>
        <strain evidence="3 4">GX10</strain>
    </source>
</reference>
<dbReference type="GeneID" id="80535383"/>
<feature type="domain" description="SsuA/THI5-like" evidence="2">
    <location>
        <begin position="24"/>
        <end position="76"/>
    </location>
</feature>
<keyword evidence="4" id="KW-1185">Reference proteome</keyword>
<protein>
    <recommendedName>
        <fullName evidence="2">SsuA/THI5-like domain-containing protein</fullName>
    </recommendedName>
</protein>
<proteinExistence type="predicted"/>
<evidence type="ECO:0000313" key="3">
    <source>
        <dbReference type="EMBL" id="AUV80983.1"/>
    </source>
</evidence>
<feature type="region of interest" description="Disordered" evidence="1">
    <location>
        <begin position="1"/>
        <end position="20"/>
    </location>
</feature>
<accession>A0A2I8VGC0</accession>
<sequence length="90" mass="9948">MDSQRWRAGGTGDHHPAELGVPHTLVEGEADATWVFIPWEGIQTERDGIDLNAFALDDYDVSHGYTPVLLAHPEGIDVDALYTNALFDRT</sequence>
<name>A0A2I8VGC0_9EURY</name>
<dbReference type="AlphaFoldDB" id="A0A2I8VGC0"/>
<gene>
    <name evidence="3" type="ORF">C2R22_04340</name>
</gene>
<dbReference type="KEGG" id="srub:C2R22_04340"/>
<dbReference type="Proteomes" id="UP000236584">
    <property type="component" value="Chromosome"/>
</dbReference>
<evidence type="ECO:0000259" key="2">
    <source>
        <dbReference type="Pfam" id="PF09084"/>
    </source>
</evidence>
<dbReference type="RefSeq" id="WP_103424671.1">
    <property type="nucleotide sequence ID" value="NZ_CP026309.1"/>
</dbReference>
<organism evidence="3 4">
    <name type="scientific">Salinigranum rubrum</name>
    <dbReference type="NCBI Taxonomy" id="755307"/>
    <lineage>
        <taxon>Archaea</taxon>
        <taxon>Methanobacteriati</taxon>
        <taxon>Methanobacteriota</taxon>
        <taxon>Stenosarchaea group</taxon>
        <taxon>Halobacteria</taxon>
        <taxon>Halobacteriales</taxon>
        <taxon>Haloferacaceae</taxon>
        <taxon>Salinigranum</taxon>
    </lineage>
</organism>